<evidence type="ECO:0000313" key="2">
    <source>
        <dbReference type="Proteomes" id="UP001500730"/>
    </source>
</evidence>
<dbReference type="Proteomes" id="UP001500730">
    <property type="component" value="Unassembled WGS sequence"/>
</dbReference>
<dbReference type="InterPro" id="IPR007362">
    <property type="entry name" value="DUF429"/>
</dbReference>
<dbReference type="EMBL" id="BAAARE010000002">
    <property type="protein sequence ID" value="GAA2470600.1"/>
    <property type="molecule type" value="Genomic_DNA"/>
</dbReference>
<sequence length="295" mass="30375">MDAGVQRRVRELGDELVGALSALPADTDPGVREALTDGIGSLRRLADVLEQASAAAAAGRPAPVDVVAPVLGVDGCKAGWVGALLEPGAPRPRVVVAPTVAELVAMVRESTGIRVVGIDIPIGLPDSTIRRADQLARKALPGKASSIFSTLTRSAYAAATRLEADTVNRGLVGQGVGAQAFALRDKIVEVDAWLRTRPTVTVLEIHPEVSFAAMAGAPIAASKKTDEGRDRRLEALAAAGISRPSVLQGSGYAVDDVLDACAVAWSAARHAAGLARSLPDPPEVFSDGLPAAIWA</sequence>
<proteinExistence type="predicted"/>
<gene>
    <name evidence="1" type="ORF">GCM10009858_04880</name>
</gene>
<accession>A0ABP5XZ85</accession>
<evidence type="ECO:0000313" key="1">
    <source>
        <dbReference type="EMBL" id="GAA2470600.1"/>
    </source>
</evidence>
<name>A0ABP5XZ85_9MICO</name>
<organism evidence="1 2">
    <name type="scientific">Terrabacter carboxydivorans</name>
    <dbReference type="NCBI Taxonomy" id="619730"/>
    <lineage>
        <taxon>Bacteria</taxon>
        <taxon>Bacillati</taxon>
        <taxon>Actinomycetota</taxon>
        <taxon>Actinomycetes</taxon>
        <taxon>Micrococcales</taxon>
        <taxon>Intrasporangiaceae</taxon>
        <taxon>Terrabacter</taxon>
    </lineage>
</organism>
<keyword evidence="2" id="KW-1185">Reference proteome</keyword>
<dbReference type="Pfam" id="PF04250">
    <property type="entry name" value="DUF429"/>
    <property type="match status" value="1"/>
</dbReference>
<dbReference type="RefSeq" id="WP_344252623.1">
    <property type="nucleotide sequence ID" value="NZ_BAAARE010000002.1"/>
</dbReference>
<protein>
    <submittedName>
        <fullName evidence="1">DUF429 domain-containing protein</fullName>
    </submittedName>
</protein>
<comment type="caution">
    <text evidence="1">The sequence shown here is derived from an EMBL/GenBank/DDBJ whole genome shotgun (WGS) entry which is preliminary data.</text>
</comment>
<reference evidence="2" key="1">
    <citation type="journal article" date="2019" name="Int. J. Syst. Evol. Microbiol.">
        <title>The Global Catalogue of Microorganisms (GCM) 10K type strain sequencing project: providing services to taxonomists for standard genome sequencing and annotation.</title>
        <authorList>
            <consortium name="The Broad Institute Genomics Platform"/>
            <consortium name="The Broad Institute Genome Sequencing Center for Infectious Disease"/>
            <person name="Wu L."/>
            <person name="Ma J."/>
        </authorList>
    </citation>
    <scope>NUCLEOTIDE SEQUENCE [LARGE SCALE GENOMIC DNA]</scope>
    <source>
        <strain evidence="2">JCM 16259</strain>
    </source>
</reference>